<proteinExistence type="predicted"/>
<reference evidence="1 2" key="1">
    <citation type="submission" date="2019-05" db="EMBL/GenBank/DDBJ databases">
        <title>Another draft genome of Portunus trituberculatus and its Hox gene families provides insights of decapod evolution.</title>
        <authorList>
            <person name="Jeong J.-H."/>
            <person name="Song I."/>
            <person name="Kim S."/>
            <person name="Choi T."/>
            <person name="Kim D."/>
            <person name="Ryu S."/>
            <person name="Kim W."/>
        </authorList>
    </citation>
    <scope>NUCLEOTIDE SEQUENCE [LARGE SCALE GENOMIC DNA]</scope>
    <source>
        <tissue evidence="1">Muscle</tissue>
    </source>
</reference>
<protein>
    <submittedName>
        <fullName evidence="1">Uncharacterized protein</fullName>
    </submittedName>
</protein>
<keyword evidence="2" id="KW-1185">Reference proteome</keyword>
<gene>
    <name evidence="1" type="ORF">E2C01_004362</name>
</gene>
<name>A0A5B7CQC7_PORTR</name>
<evidence type="ECO:0000313" key="2">
    <source>
        <dbReference type="Proteomes" id="UP000324222"/>
    </source>
</evidence>
<dbReference type="EMBL" id="VSRR010000176">
    <property type="protein sequence ID" value="MPC11689.1"/>
    <property type="molecule type" value="Genomic_DNA"/>
</dbReference>
<sequence length="172" mass="18407">MSSLMLADMKALQDDLSARELAGMSQEQLASMSKEQLARMSQAQLASMSHQQMASMSQEQLVRVSHQQMASMPHAQVAEVSHEQPTHWPTPGLNVCWFTADLRPARPGAFGHACAAPFITPRSSTATPVVGATRGPASAAAITARRIDTIIAHDGGDADAPFIGEQTMDVRL</sequence>
<comment type="caution">
    <text evidence="1">The sequence shown here is derived from an EMBL/GenBank/DDBJ whole genome shotgun (WGS) entry which is preliminary data.</text>
</comment>
<evidence type="ECO:0000313" key="1">
    <source>
        <dbReference type="EMBL" id="MPC11689.1"/>
    </source>
</evidence>
<dbReference type="AlphaFoldDB" id="A0A5B7CQC7"/>
<organism evidence="1 2">
    <name type="scientific">Portunus trituberculatus</name>
    <name type="common">Swimming crab</name>
    <name type="synonym">Neptunus trituberculatus</name>
    <dbReference type="NCBI Taxonomy" id="210409"/>
    <lineage>
        <taxon>Eukaryota</taxon>
        <taxon>Metazoa</taxon>
        <taxon>Ecdysozoa</taxon>
        <taxon>Arthropoda</taxon>
        <taxon>Crustacea</taxon>
        <taxon>Multicrustacea</taxon>
        <taxon>Malacostraca</taxon>
        <taxon>Eumalacostraca</taxon>
        <taxon>Eucarida</taxon>
        <taxon>Decapoda</taxon>
        <taxon>Pleocyemata</taxon>
        <taxon>Brachyura</taxon>
        <taxon>Eubrachyura</taxon>
        <taxon>Portunoidea</taxon>
        <taxon>Portunidae</taxon>
        <taxon>Portuninae</taxon>
        <taxon>Portunus</taxon>
    </lineage>
</organism>
<dbReference type="Proteomes" id="UP000324222">
    <property type="component" value="Unassembled WGS sequence"/>
</dbReference>
<accession>A0A5B7CQC7</accession>